<organism evidence="5">
    <name type="scientific">Salpingoeca rosetta (strain ATCC 50818 / BSB-021)</name>
    <dbReference type="NCBI Taxonomy" id="946362"/>
    <lineage>
        <taxon>Eukaryota</taxon>
        <taxon>Choanoflagellata</taxon>
        <taxon>Craspedida</taxon>
        <taxon>Salpingoecidae</taxon>
        <taxon>Salpingoeca</taxon>
    </lineage>
</organism>
<dbReference type="EMBL" id="GL832975">
    <property type="protein sequence ID" value="EGD76652.1"/>
    <property type="molecule type" value="Genomic_DNA"/>
</dbReference>
<evidence type="ECO:0008006" key="6">
    <source>
        <dbReference type="Google" id="ProtNLM"/>
    </source>
</evidence>
<evidence type="ECO:0000259" key="2">
    <source>
        <dbReference type="Pfam" id="PF08164"/>
    </source>
</evidence>
<feature type="region of interest" description="Disordered" evidence="1">
    <location>
        <begin position="79"/>
        <end position="131"/>
    </location>
</feature>
<dbReference type="AlphaFoldDB" id="F2UHQ3"/>
<evidence type="ECO:0000313" key="5">
    <source>
        <dbReference type="Proteomes" id="UP000007799"/>
    </source>
</evidence>
<dbReference type="Pfam" id="PF08164">
    <property type="entry name" value="TRAUB"/>
    <property type="match status" value="1"/>
</dbReference>
<evidence type="ECO:0000256" key="1">
    <source>
        <dbReference type="SAM" id="MobiDB-lite"/>
    </source>
</evidence>
<feature type="domain" description="AATF leucine zipper-containing" evidence="3">
    <location>
        <begin position="6"/>
        <end position="189"/>
    </location>
</feature>
<protein>
    <recommendedName>
        <fullName evidence="6">AATF leucine zipper-containing domain-containing protein</fullName>
    </recommendedName>
</protein>
<gene>
    <name evidence="4" type="ORF">PTSG_08002</name>
</gene>
<feature type="compositionally biased region" description="Acidic residues" evidence="1">
    <location>
        <begin position="89"/>
        <end position="122"/>
    </location>
</feature>
<evidence type="ECO:0000313" key="4">
    <source>
        <dbReference type="EMBL" id="EGD76652.1"/>
    </source>
</evidence>
<name>F2UHQ3_SALR5</name>
<dbReference type="InterPro" id="IPR025160">
    <property type="entry name" value="AATF"/>
</dbReference>
<dbReference type="RefSeq" id="XP_004991024.1">
    <property type="nucleotide sequence ID" value="XM_004990967.1"/>
</dbReference>
<dbReference type="Proteomes" id="UP000007799">
    <property type="component" value="Unassembled WGS sequence"/>
</dbReference>
<accession>F2UHQ3</accession>
<feature type="domain" description="Apoptosis-antagonizing transcription factor C-terminal" evidence="2">
    <location>
        <begin position="205"/>
        <end position="226"/>
    </location>
</feature>
<proteinExistence type="predicted"/>
<reference evidence="4" key="1">
    <citation type="submission" date="2009-08" db="EMBL/GenBank/DDBJ databases">
        <title>Annotation of Salpingoeca rosetta.</title>
        <authorList>
            <consortium name="The Broad Institute Genome Sequencing Platform"/>
            <person name="Russ C."/>
            <person name="Cuomo C."/>
            <person name="Burger G."/>
            <person name="Gray M.W."/>
            <person name="Holland P.W.H."/>
            <person name="King N."/>
            <person name="Lang F.B.F."/>
            <person name="Roger A.J."/>
            <person name="Ruiz-Trillo I."/>
            <person name="Young S.K."/>
            <person name="Zeng Q."/>
            <person name="Gargeya S."/>
            <person name="Alvarado L."/>
            <person name="Berlin A."/>
            <person name="Chapman S.B."/>
            <person name="Chen Z."/>
            <person name="Freedman E."/>
            <person name="Gellesch M."/>
            <person name="Goldberg J."/>
            <person name="Griggs A."/>
            <person name="Gujja S."/>
            <person name="Heilman E."/>
            <person name="Heiman D."/>
            <person name="Howarth C."/>
            <person name="Mehta T."/>
            <person name="Neiman D."/>
            <person name="Pearson M."/>
            <person name="Roberts A."/>
            <person name="Saif S."/>
            <person name="Shea T."/>
            <person name="Shenoy N."/>
            <person name="Sisk P."/>
            <person name="Stolte C."/>
            <person name="Sykes S."/>
            <person name="White J."/>
            <person name="Yandava C."/>
            <person name="Haas B."/>
            <person name="Nusbaum C."/>
            <person name="Birren B."/>
        </authorList>
    </citation>
    <scope>NUCLEOTIDE SEQUENCE [LARGE SCALE GENOMIC DNA]</scope>
    <source>
        <strain evidence="4">ATCC 50818</strain>
    </source>
</reference>
<dbReference type="InParanoid" id="F2UHQ3"/>
<dbReference type="KEGG" id="sre:PTSG_08002"/>
<dbReference type="InterPro" id="IPR012617">
    <property type="entry name" value="AATF_C"/>
</dbReference>
<dbReference type="GO" id="GO:0005634">
    <property type="term" value="C:nucleus"/>
    <property type="evidence" value="ECO:0007669"/>
    <property type="project" value="InterPro"/>
</dbReference>
<sequence>MEARKEKGLHAARQLHAGASLFSTRIALQKAVAPITTLTPTTTLKEHDETHAEEAKHKLTRLAWHIAQLQQEMLDALAPSSEAENDNKNEEDEEQDKNDKDEDEDDDANESDEDEDRDEDETGERKSKKAKRLTTPFTVIEDEDAQLAAMEAACRRHHDSVDVPHLARTITHTWQLMPYISKTVDKWHMKTRLAGMSANTLHAAKLRFHVHPKLVNFMAPDDTAWTYNREK</sequence>
<evidence type="ECO:0000259" key="3">
    <source>
        <dbReference type="Pfam" id="PF13339"/>
    </source>
</evidence>
<keyword evidence="5" id="KW-1185">Reference proteome</keyword>
<dbReference type="GeneID" id="16071591"/>
<dbReference type="Pfam" id="PF13339">
    <property type="entry name" value="AATF-Che1"/>
    <property type="match status" value="1"/>
</dbReference>